<name>A0A381PPR5_9ZZZZ</name>
<organism evidence="1">
    <name type="scientific">marine metagenome</name>
    <dbReference type="NCBI Taxonomy" id="408172"/>
    <lineage>
        <taxon>unclassified sequences</taxon>
        <taxon>metagenomes</taxon>
        <taxon>ecological metagenomes</taxon>
    </lineage>
</organism>
<accession>A0A381PPR5</accession>
<reference evidence="1" key="1">
    <citation type="submission" date="2018-05" db="EMBL/GenBank/DDBJ databases">
        <authorList>
            <person name="Lanie J.A."/>
            <person name="Ng W.-L."/>
            <person name="Kazmierczak K.M."/>
            <person name="Andrzejewski T.M."/>
            <person name="Davidsen T.M."/>
            <person name="Wayne K.J."/>
            <person name="Tettelin H."/>
            <person name="Glass J.I."/>
            <person name="Rusch D."/>
            <person name="Podicherti R."/>
            <person name="Tsui H.-C.T."/>
            <person name="Winkler M.E."/>
        </authorList>
    </citation>
    <scope>NUCLEOTIDE SEQUENCE</scope>
</reference>
<protein>
    <submittedName>
        <fullName evidence="1">Uncharacterized protein</fullName>
    </submittedName>
</protein>
<evidence type="ECO:0000313" key="1">
    <source>
        <dbReference type="EMBL" id="SUZ68097.1"/>
    </source>
</evidence>
<proteinExistence type="predicted"/>
<sequence length="28" mass="3386">MSFRGKREIYLMLSTDIIKIPLFVRDDK</sequence>
<dbReference type="AlphaFoldDB" id="A0A381PPR5"/>
<dbReference type="EMBL" id="UINC01001029">
    <property type="protein sequence ID" value="SUZ68097.1"/>
    <property type="molecule type" value="Genomic_DNA"/>
</dbReference>
<gene>
    <name evidence="1" type="ORF">METZ01_LOCUS20951</name>
</gene>